<dbReference type="AlphaFoldDB" id="A0AAV9USN3"/>
<dbReference type="EMBL" id="JAVHNQ010000005">
    <property type="protein sequence ID" value="KAK6346770.1"/>
    <property type="molecule type" value="Genomic_DNA"/>
</dbReference>
<dbReference type="Proteomes" id="UP001375240">
    <property type="component" value="Unassembled WGS sequence"/>
</dbReference>
<keyword evidence="2" id="KW-1185">Reference proteome</keyword>
<accession>A0AAV9USN3</accession>
<dbReference type="GO" id="GO:0004252">
    <property type="term" value="F:serine-type endopeptidase activity"/>
    <property type="evidence" value="ECO:0007669"/>
    <property type="project" value="InterPro"/>
</dbReference>
<evidence type="ECO:0000313" key="2">
    <source>
        <dbReference type="Proteomes" id="UP001375240"/>
    </source>
</evidence>
<dbReference type="SUPFAM" id="SSF52743">
    <property type="entry name" value="Subtilisin-like"/>
    <property type="match status" value="1"/>
</dbReference>
<evidence type="ECO:0000313" key="1">
    <source>
        <dbReference type="EMBL" id="KAK6346770.1"/>
    </source>
</evidence>
<protein>
    <recommendedName>
        <fullName evidence="3">Peptidase S8/S53 domain-containing protein</fullName>
    </recommendedName>
</protein>
<dbReference type="Gene3D" id="3.40.50.200">
    <property type="entry name" value="Peptidase S8/S53 domain"/>
    <property type="match status" value="1"/>
</dbReference>
<proteinExistence type="predicted"/>
<organism evidence="1 2">
    <name type="scientific">Orbilia brochopaga</name>
    <dbReference type="NCBI Taxonomy" id="3140254"/>
    <lineage>
        <taxon>Eukaryota</taxon>
        <taxon>Fungi</taxon>
        <taxon>Dikarya</taxon>
        <taxon>Ascomycota</taxon>
        <taxon>Pezizomycotina</taxon>
        <taxon>Orbiliomycetes</taxon>
        <taxon>Orbiliales</taxon>
        <taxon>Orbiliaceae</taxon>
        <taxon>Orbilia</taxon>
    </lineage>
</organism>
<comment type="caution">
    <text evidence="1">The sequence shown here is derived from an EMBL/GenBank/DDBJ whole genome shotgun (WGS) entry which is preliminary data.</text>
</comment>
<evidence type="ECO:0008006" key="3">
    <source>
        <dbReference type="Google" id="ProtNLM"/>
    </source>
</evidence>
<dbReference type="GO" id="GO:0006508">
    <property type="term" value="P:proteolysis"/>
    <property type="evidence" value="ECO:0007669"/>
    <property type="project" value="InterPro"/>
</dbReference>
<sequence length="189" mass="21009">MYDETYPDDPNSLFANVYDPPGSRMRTNELVRWLSSQLTETIKKQPHTVIVTAAGSDKIHKKEFLAPARDQLVFPDVVVTIGDTDLKDRKKIDDEKRGMKIRAWAPGEGIFGACYNSVDEEAFLPFSGSSYATAQAAALLAWFIGEDYRRGVPAAIEKLYGLAYPRTAGGPPMIYNGMLKSDFARGKDH</sequence>
<gene>
    <name evidence="1" type="ORF">TWF696_006880</name>
</gene>
<dbReference type="InterPro" id="IPR036852">
    <property type="entry name" value="Peptidase_S8/S53_dom_sf"/>
</dbReference>
<name>A0AAV9USN3_9PEZI</name>
<reference evidence="1 2" key="1">
    <citation type="submission" date="2019-10" db="EMBL/GenBank/DDBJ databases">
        <authorList>
            <person name="Palmer J.M."/>
        </authorList>
    </citation>
    <scope>NUCLEOTIDE SEQUENCE [LARGE SCALE GENOMIC DNA]</scope>
    <source>
        <strain evidence="1 2">TWF696</strain>
    </source>
</reference>